<dbReference type="Gene3D" id="2.10.70.100">
    <property type="match status" value="1"/>
</dbReference>
<evidence type="ECO:0000259" key="8">
    <source>
        <dbReference type="PROSITE" id="PS50109"/>
    </source>
</evidence>
<keyword evidence="12" id="KW-1185">Reference proteome</keyword>
<dbReference type="PROSITE" id="PS50112">
    <property type="entry name" value="PAS"/>
    <property type="match status" value="7"/>
</dbReference>
<evidence type="ECO:0000313" key="11">
    <source>
        <dbReference type="EMBL" id="PKD43563.1"/>
    </source>
</evidence>
<evidence type="ECO:0000256" key="4">
    <source>
        <dbReference type="ARBA" id="ARBA00022679"/>
    </source>
</evidence>
<dbReference type="SUPFAM" id="SSF55874">
    <property type="entry name" value="ATPase domain of HSP90 chaperone/DNA topoisomerase II/histidine kinase"/>
    <property type="match status" value="1"/>
</dbReference>
<dbReference type="CDD" id="cd16917">
    <property type="entry name" value="HATPase_UhpB-NarQ-NarX-like"/>
    <property type="match status" value="1"/>
</dbReference>
<evidence type="ECO:0000256" key="2">
    <source>
        <dbReference type="ARBA" id="ARBA00012438"/>
    </source>
</evidence>
<keyword evidence="6" id="KW-0175">Coiled coil</keyword>
<feature type="domain" description="PAS" evidence="9">
    <location>
        <begin position="467"/>
        <end position="513"/>
    </location>
</feature>
<dbReference type="OrthoDB" id="5401121at2"/>
<dbReference type="Pfam" id="PF08447">
    <property type="entry name" value="PAS_3"/>
    <property type="match status" value="4"/>
</dbReference>
<dbReference type="InterPro" id="IPR036890">
    <property type="entry name" value="HATPase_C_sf"/>
</dbReference>
<dbReference type="EMBL" id="PISP01000002">
    <property type="protein sequence ID" value="PKD43563.1"/>
    <property type="molecule type" value="Genomic_DNA"/>
</dbReference>
<dbReference type="PANTHER" id="PTHR43304">
    <property type="entry name" value="PHYTOCHROME-LIKE PROTEIN CPH1"/>
    <property type="match status" value="1"/>
</dbReference>
<name>A0A2N0VHA6_9BACT</name>
<dbReference type="Gene3D" id="3.30.565.10">
    <property type="entry name" value="Histidine kinase-like ATPase, C-terminal domain"/>
    <property type="match status" value="1"/>
</dbReference>
<feature type="coiled-coil region" evidence="6">
    <location>
        <begin position="1059"/>
        <end position="1086"/>
    </location>
</feature>
<dbReference type="PROSITE" id="PS50109">
    <property type="entry name" value="HIS_KIN"/>
    <property type="match status" value="1"/>
</dbReference>
<dbReference type="SMART" id="SM00091">
    <property type="entry name" value="PAS"/>
    <property type="match status" value="9"/>
</dbReference>
<dbReference type="SMART" id="SM00387">
    <property type="entry name" value="HATPase_c"/>
    <property type="match status" value="1"/>
</dbReference>
<dbReference type="InterPro" id="IPR035965">
    <property type="entry name" value="PAS-like_dom_sf"/>
</dbReference>
<accession>A0A2N0VHA6</accession>
<feature type="transmembrane region" description="Helical" evidence="7">
    <location>
        <begin position="6"/>
        <end position="31"/>
    </location>
</feature>
<sequence>MKFTPLRITLIYFLFAVIWITTTDAFLEWLIEEPLMLTSFQTAKGLFYITLTAIGLFFMMKSYERYVTKNQQKLEEKEKRLNMALNAAKMATWEYFVEENKYKTSENHHVLFGYHPNVDLTLEDVYERIHPEDIDFFKKEANFLLDKGSELDVRYRIVLPNGEIKWLWTRGESIRIDDTVEKVRGVTIDITESKELEMELDVEKERFTKLFERIPVLINMYDSDQNLILINKYHEDVLGWTEDDIDEKSLLELCYPDPEYREEVVEDIVNLNKGWKEYHVTTKNGDIRWQMWTNIVLSDNTFVGIGYDITEQKMLEDQLKQEREDLEIIFDNMPVFINMHDKDAEIGRVNKYFAEKFGYSSDSHSEKNILKLITQKKDYQKAKEQISRSDGSWVDFDLVTKSGEIISTTWINVSLSEEKSIGIGFDISERKKMEEQLRENEERLHLTTTSANVGLWEWHPQTGETKFDEVWANLVGYTLEELEPVSIETWNDLLHPDDFEVFEKAVEDYFKGEKPTYECEIRMRHKDGHWVWILDRGKTVEWDDKGNPARLVGTHIDITERIEYEEENQLLANVFRKSNTALAVCGNHSNVIKRANHAYADLFGYDDSDLIGISVMNFYDKSKAGKVQKQLEVLEKKGSVSFEIDMVRKGGETITGLVNMSLVDDGGMSEPYRVTTVQDISELKQIQEQLASERQRFEIAANSVSDVIWEWNSETDKVWWGEGLETGLGYQKDDFEKEKDFWENHIHEQDRKATIESLNQAVKNHQQEWNAEYRFYAADGQVRSIKDSAVLFRDEQGKLLRIIGAMVDVTPVEEYQEMLRSERNRFELIARSSNDVLYDHNFDGDEVWWSEGWVLRFGFDKEEVQNHISWWESLLHPDDKKYIMQSVKDALESGDEFWAGNYRIKDGNGDYRIISDKGYFIRGDEDKPVHLVGTISDITADEVAKTELEKSEEQYRLLFERSPIPMWIYDPETLFIVTVNQAAINRYGFSEEEFKQLKIYDLHREKDLVEIKKEIQRSIKQRSTGFDPWIQVTKSGEHLVVELSGSEIFYEDKIHRLIIANDITEQKEAERHLKESEEQYRLLFEQNPIPMWIYDPDNFQFSEVNDAAIQKYGYSRDEFKELTILDIRPEEDVNKVKRVSAKNRMNGPSFFEEWTHIKKNGEKLKVMISASDIFYQGKHQRLVIVNDITEQRRAEERAISAIIEGEERERQRIAKELHDGLGQYLSAANMNLKSVFEDADKLSGKLSDTFENGLHLLNYAISETRNISQNLLPKAIQDYGLELAIESLVNQLKKSTNITFYLYRNLENVELPENIQINLYRIAQEALNNAIRHGKPKTINVQLIHSMGEILLTIEDDGKGFNLKEKENSGLGLRSMKTRVGAMSANLDIISTLDRGTIVSVVVPLKSE</sequence>
<comment type="catalytic activity">
    <reaction evidence="1">
        <text>ATP + protein L-histidine = ADP + protein N-phospho-L-histidine.</text>
        <dbReference type="EC" id="2.7.13.3"/>
    </reaction>
</comment>
<keyword evidence="5" id="KW-0418">Kinase</keyword>
<evidence type="ECO:0000256" key="5">
    <source>
        <dbReference type="ARBA" id="ARBA00022777"/>
    </source>
</evidence>
<dbReference type="Pfam" id="PF13426">
    <property type="entry name" value="PAS_9"/>
    <property type="match status" value="5"/>
</dbReference>
<feature type="domain" description="PAS" evidence="9">
    <location>
        <begin position="1076"/>
        <end position="1148"/>
    </location>
</feature>
<gene>
    <name evidence="11" type="ORF">CWD77_08320</name>
</gene>
<dbReference type="InterPro" id="IPR003594">
    <property type="entry name" value="HATPase_dom"/>
</dbReference>
<feature type="domain" description="PAC" evidence="10">
    <location>
        <begin position="1024"/>
        <end position="1075"/>
    </location>
</feature>
<protein>
    <recommendedName>
        <fullName evidence="2">histidine kinase</fullName>
        <ecNumber evidence="2">2.7.13.3</ecNumber>
    </recommendedName>
</protein>
<evidence type="ECO:0000313" key="12">
    <source>
        <dbReference type="Proteomes" id="UP000233398"/>
    </source>
</evidence>
<dbReference type="GO" id="GO:0000155">
    <property type="term" value="F:phosphorelay sensor kinase activity"/>
    <property type="evidence" value="ECO:0007669"/>
    <property type="project" value="InterPro"/>
</dbReference>
<dbReference type="InterPro" id="IPR052162">
    <property type="entry name" value="Sensor_kinase/Photoreceptor"/>
</dbReference>
<evidence type="ECO:0000256" key="6">
    <source>
        <dbReference type="SAM" id="Coils"/>
    </source>
</evidence>
<keyword evidence="4" id="KW-0808">Transferase</keyword>
<dbReference type="InterPro" id="IPR011712">
    <property type="entry name" value="Sig_transdc_His_kin_sub3_dim/P"/>
</dbReference>
<keyword evidence="7" id="KW-0472">Membrane</keyword>
<dbReference type="InterPro" id="IPR001610">
    <property type="entry name" value="PAC"/>
</dbReference>
<feature type="domain" description="Histidine kinase" evidence="8">
    <location>
        <begin position="1212"/>
        <end position="1407"/>
    </location>
</feature>
<dbReference type="CDD" id="cd00130">
    <property type="entry name" value="PAS"/>
    <property type="match status" value="8"/>
</dbReference>
<feature type="domain" description="PAS" evidence="9">
    <location>
        <begin position="693"/>
        <end position="765"/>
    </location>
</feature>
<dbReference type="InterPro" id="IPR000014">
    <property type="entry name" value="PAS"/>
</dbReference>
<dbReference type="Gene3D" id="1.20.5.1930">
    <property type="match status" value="1"/>
</dbReference>
<dbReference type="EC" id="2.7.13.3" evidence="2"/>
<feature type="domain" description="PAC" evidence="10">
    <location>
        <begin position="151"/>
        <end position="202"/>
    </location>
</feature>
<dbReference type="NCBIfam" id="TIGR00229">
    <property type="entry name" value="sensory_box"/>
    <property type="match status" value="8"/>
</dbReference>
<keyword evidence="3" id="KW-0597">Phosphoprotein</keyword>
<reference evidence="11 12" key="1">
    <citation type="submission" date="2017-11" db="EMBL/GenBank/DDBJ databases">
        <title>Rhodohalobacter 15182 sp. nov., isolated from a salt lake.</title>
        <authorList>
            <person name="Han S."/>
        </authorList>
    </citation>
    <scope>NUCLEOTIDE SEQUENCE [LARGE SCALE GENOMIC DNA]</scope>
    <source>
        <strain evidence="11 12">15182</strain>
    </source>
</reference>
<dbReference type="InterPro" id="IPR013655">
    <property type="entry name" value="PAS_fold_3"/>
</dbReference>
<dbReference type="Proteomes" id="UP000233398">
    <property type="component" value="Unassembled WGS sequence"/>
</dbReference>
<keyword evidence="7" id="KW-1133">Transmembrane helix</keyword>
<dbReference type="RefSeq" id="WP_101073105.1">
    <property type="nucleotide sequence ID" value="NZ_PISP01000002.1"/>
</dbReference>
<feature type="domain" description="PAS" evidence="9">
    <location>
        <begin position="951"/>
        <end position="1022"/>
    </location>
</feature>
<evidence type="ECO:0000259" key="9">
    <source>
        <dbReference type="PROSITE" id="PS50112"/>
    </source>
</evidence>
<dbReference type="Gene3D" id="3.30.450.20">
    <property type="entry name" value="PAS domain"/>
    <property type="match status" value="9"/>
</dbReference>
<evidence type="ECO:0000256" key="7">
    <source>
        <dbReference type="SAM" id="Phobius"/>
    </source>
</evidence>
<keyword evidence="7" id="KW-0812">Transmembrane</keyword>
<dbReference type="PANTHER" id="PTHR43304:SF1">
    <property type="entry name" value="PAC DOMAIN-CONTAINING PROTEIN"/>
    <property type="match status" value="1"/>
</dbReference>
<dbReference type="Pfam" id="PF02518">
    <property type="entry name" value="HATPase_c"/>
    <property type="match status" value="1"/>
</dbReference>
<feature type="domain" description="PAC" evidence="10">
    <location>
        <begin position="769"/>
        <end position="821"/>
    </location>
</feature>
<dbReference type="SMART" id="SM00086">
    <property type="entry name" value="PAC"/>
    <property type="match status" value="9"/>
</dbReference>
<dbReference type="InterPro" id="IPR000700">
    <property type="entry name" value="PAS-assoc_C"/>
</dbReference>
<feature type="coiled-coil region" evidence="6">
    <location>
        <begin position="60"/>
        <end position="91"/>
    </location>
</feature>
<dbReference type="PROSITE" id="PS50113">
    <property type="entry name" value="PAC"/>
    <property type="match status" value="5"/>
</dbReference>
<feature type="coiled-coil region" evidence="6">
    <location>
        <begin position="732"/>
        <end position="768"/>
    </location>
</feature>
<dbReference type="SUPFAM" id="SSF55785">
    <property type="entry name" value="PYP-like sensor domain (PAS domain)"/>
    <property type="match status" value="9"/>
</dbReference>
<feature type="domain" description="PAC" evidence="10">
    <location>
        <begin position="640"/>
        <end position="692"/>
    </location>
</feature>
<dbReference type="InterPro" id="IPR005467">
    <property type="entry name" value="His_kinase_dom"/>
</dbReference>
<evidence type="ECO:0000256" key="3">
    <source>
        <dbReference type="ARBA" id="ARBA00022553"/>
    </source>
</evidence>
<evidence type="ECO:0000256" key="1">
    <source>
        <dbReference type="ARBA" id="ARBA00000085"/>
    </source>
</evidence>
<feature type="domain" description="PAS" evidence="9">
    <location>
        <begin position="203"/>
        <end position="257"/>
    </location>
</feature>
<dbReference type="GO" id="GO:0016020">
    <property type="term" value="C:membrane"/>
    <property type="evidence" value="ECO:0007669"/>
    <property type="project" value="InterPro"/>
</dbReference>
<dbReference type="Pfam" id="PF07730">
    <property type="entry name" value="HisKA_3"/>
    <property type="match status" value="1"/>
</dbReference>
<evidence type="ECO:0000259" key="10">
    <source>
        <dbReference type="PROSITE" id="PS50113"/>
    </source>
</evidence>
<proteinExistence type="predicted"/>
<organism evidence="11 12">
    <name type="scientific">Rhodohalobacter barkolensis</name>
    <dbReference type="NCBI Taxonomy" id="2053187"/>
    <lineage>
        <taxon>Bacteria</taxon>
        <taxon>Pseudomonadati</taxon>
        <taxon>Balneolota</taxon>
        <taxon>Balneolia</taxon>
        <taxon>Balneolales</taxon>
        <taxon>Balneolaceae</taxon>
        <taxon>Rhodohalobacter</taxon>
    </lineage>
</organism>
<comment type="caution">
    <text evidence="11">The sequence shown here is derived from an EMBL/GenBank/DDBJ whole genome shotgun (WGS) entry which is preliminary data.</text>
</comment>
<feature type="domain" description="PAS" evidence="9">
    <location>
        <begin position="822"/>
        <end position="894"/>
    </location>
</feature>
<dbReference type="GO" id="GO:0046983">
    <property type="term" value="F:protein dimerization activity"/>
    <property type="evidence" value="ECO:0007669"/>
    <property type="project" value="InterPro"/>
</dbReference>
<feature type="domain" description="PAS" evidence="9">
    <location>
        <begin position="596"/>
        <end position="638"/>
    </location>
</feature>
<feature type="domain" description="PAC" evidence="10">
    <location>
        <begin position="517"/>
        <end position="570"/>
    </location>
</feature>